<reference evidence="26" key="1">
    <citation type="submission" date="2022-10" db="EMBL/GenBank/DDBJ databases">
        <authorList>
            <person name="Byrne P K."/>
        </authorList>
    </citation>
    <scope>NUCLEOTIDE SEQUENCE</scope>
    <source>
        <strain evidence="26">CBS7001</strain>
    </source>
</reference>
<dbReference type="PROSITE" id="PS00557">
    <property type="entry name" value="FMN_HYDROXY_ACID_DH_1"/>
    <property type="match status" value="1"/>
</dbReference>
<evidence type="ECO:0000259" key="25">
    <source>
        <dbReference type="PROSITE" id="PS51349"/>
    </source>
</evidence>
<evidence type="ECO:0000256" key="3">
    <source>
        <dbReference type="ARBA" id="ARBA00004569"/>
    </source>
</evidence>
<keyword evidence="9" id="KW-0679">Respiratory chain</keyword>
<keyword evidence="8" id="KW-0288">FMN</keyword>
<keyword evidence="11" id="KW-0809">Transit peptide</keyword>
<dbReference type="GO" id="GO:0005758">
    <property type="term" value="C:mitochondrial intermembrane space"/>
    <property type="evidence" value="ECO:0007669"/>
    <property type="project" value="UniProtKB-SubCell"/>
</dbReference>
<gene>
    <name evidence="26" type="primary">SUVC13G0860</name>
    <name evidence="26" type="ORF">SUVC_13G0860</name>
</gene>
<dbReference type="InterPro" id="IPR037458">
    <property type="entry name" value="L-MDH/L-LDH_FMN-bd"/>
</dbReference>
<keyword evidence="6" id="KW-0349">Heme</keyword>
<dbReference type="PANTHER" id="PTHR10578">
    <property type="entry name" value="S -2-HYDROXY-ACID OXIDASE-RELATED"/>
    <property type="match status" value="1"/>
</dbReference>
<name>A0AA35NIT2_SACUV</name>
<feature type="domain" description="Cytochrome b5 heme-binding" evidence="24">
    <location>
        <begin position="88"/>
        <end position="165"/>
    </location>
</feature>
<dbReference type="SUPFAM" id="SSF51395">
    <property type="entry name" value="FMN-linked oxidoreductases"/>
    <property type="match status" value="1"/>
</dbReference>
<comment type="cofactor">
    <cofactor evidence="1">
        <name>FMN</name>
        <dbReference type="ChEBI" id="CHEBI:58210"/>
    </cofactor>
</comment>
<evidence type="ECO:0000256" key="8">
    <source>
        <dbReference type="ARBA" id="ARBA00022643"/>
    </source>
</evidence>
<evidence type="ECO:0000256" key="9">
    <source>
        <dbReference type="ARBA" id="ARBA00022660"/>
    </source>
</evidence>
<keyword evidence="15" id="KW-0496">Mitochondrion</keyword>
<evidence type="ECO:0000256" key="2">
    <source>
        <dbReference type="ARBA" id="ARBA00001970"/>
    </source>
</evidence>
<dbReference type="EMBL" id="OX365924">
    <property type="protein sequence ID" value="CAI4047986.1"/>
    <property type="molecule type" value="Genomic_DNA"/>
</dbReference>
<accession>A0AA35NIT2</accession>
<evidence type="ECO:0000256" key="22">
    <source>
        <dbReference type="ARBA" id="ARBA00078774"/>
    </source>
</evidence>
<dbReference type="Gene3D" id="3.20.20.70">
    <property type="entry name" value="Aldolase class I"/>
    <property type="match status" value="1"/>
</dbReference>
<dbReference type="InterPro" id="IPR000262">
    <property type="entry name" value="FMN-dep_DH"/>
</dbReference>
<evidence type="ECO:0000256" key="20">
    <source>
        <dbReference type="ARBA" id="ARBA00068515"/>
    </source>
</evidence>
<evidence type="ECO:0000256" key="7">
    <source>
        <dbReference type="ARBA" id="ARBA00022630"/>
    </source>
</evidence>
<dbReference type="CDD" id="cd02922">
    <property type="entry name" value="FCB2_FMN"/>
    <property type="match status" value="1"/>
</dbReference>
<dbReference type="FunFam" id="3.20.20.70:FF:000062">
    <property type="entry name" value="Cytochrome b2, mitochondrial, putative"/>
    <property type="match status" value="1"/>
</dbReference>
<dbReference type="Pfam" id="PF01070">
    <property type="entry name" value="FMN_dh"/>
    <property type="match status" value="1"/>
</dbReference>
<feature type="domain" description="FMN hydroxy acid dehydrogenase" evidence="25">
    <location>
        <begin position="197"/>
        <end position="563"/>
    </location>
</feature>
<evidence type="ECO:0000313" key="26">
    <source>
        <dbReference type="EMBL" id="CAI4047986.1"/>
    </source>
</evidence>
<evidence type="ECO:0000256" key="11">
    <source>
        <dbReference type="ARBA" id="ARBA00022946"/>
    </source>
</evidence>
<dbReference type="EC" id="1.1.2.3" evidence="19"/>
<keyword evidence="13" id="KW-0560">Oxidoreductase</keyword>
<keyword evidence="12" id="KW-0249">Electron transport</keyword>
<evidence type="ECO:0000256" key="13">
    <source>
        <dbReference type="ARBA" id="ARBA00023002"/>
    </source>
</evidence>
<dbReference type="InterPro" id="IPR001199">
    <property type="entry name" value="Cyt_B5-like_heme/steroid-bd"/>
</dbReference>
<dbReference type="Proteomes" id="UP001162090">
    <property type="component" value="Chromosome 13"/>
</dbReference>
<dbReference type="PROSITE" id="PS50255">
    <property type="entry name" value="CYTOCHROME_B5_2"/>
    <property type="match status" value="1"/>
</dbReference>
<comment type="subunit">
    <text evidence="4">Homotetramer.</text>
</comment>
<comment type="catalytic activity">
    <reaction evidence="16">
        <text>(S)-lactate + 2 Fe(III)-[cytochrome c] = 2 Fe(II)-[cytochrome c] + pyruvate + 2 H(+)</text>
        <dbReference type="Rhea" id="RHEA:19909"/>
        <dbReference type="Rhea" id="RHEA-COMP:10350"/>
        <dbReference type="Rhea" id="RHEA-COMP:14399"/>
        <dbReference type="ChEBI" id="CHEBI:15361"/>
        <dbReference type="ChEBI" id="CHEBI:15378"/>
        <dbReference type="ChEBI" id="CHEBI:16651"/>
        <dbReference type="ChEBI" id="CHEBI:29033"/>
        <dbReference type="ChEBI" id="CHEBI:29034"/>
        <dbReference type="EC" id="1.1.2.3"/>
    </reaction>
    <physiologicalReaction direction="left-to-right" evidence="16">
        <dbReference type="Rhea" id="RHEA:19910"/>
    </physiologicalReaction>
</comment>
<evidence type="ECO:0000256" key="17">
    <source>
        <dbReference type="ARBA" id="ARBA00061137"/>
    </source>
</evidence>
<evidence type="ECO:0000256" key="16">
    <source>
        <dbReference type="ARBA" id="ARBA00052399"/>
    </source>
</evidence>
<dbReference type="InterPro" id="IPR018506">
    <property type="entry name" value="Cyt_B5_heme-BS"/>
</dbReference>
<dbReference type="PROSITE" id="PS00191">
    <property type="entry name" value="CYTOCHROME_B5_1"/>
    <property type="match status" value="1"/>
</dbReference>
<evidence type="ECO:0000256" key="23">
    <source>
        <dbReference type="ARBA" id="ARBA00078938"/>
    </source>
</evidence>
<dbReference type="GO" id="GO:0020037">
    <property type="term" value="F:heme binding"/>
    <property type="evidence" value="ECO:0007669"/>
    <property type="project" value="InterPro"/>
</dbReference>
<comment type="similarity">
    <text evidence="17">In the C-terminal section; belongs to the FMN-dependent alpha-hydroxy acid dehydrogenase family.</text>
</comment>
<evidence type="ECO:0000256" key="14">
    <source>
        <dbReference type="ARBA" id="ARBA00023004"/>
    </source>
</evidence>
<evidence type="ECO:0000256" key="5">
    <source>
        <dbReference type="ARBA" id="ARBA00022448"/>
    </source>
</evidence>
<dbReference type="SMART" id="SM01117">
    <property type="entry name" value="Cyt-b5"/>
    <property type="match status" value="1"/>
</dbReference>
<dbReference type="GO" id="GO:0004460">
    <property type="term" value="F:L-lactate dehydrogenase (cytochrome) activity"/>
    <property type="evidence" value="ECO:0007669"/>
    <property type="project" value="UniProtKB-EC"/>
</dbReference>
<evidence type="ECO:0000256" key="1">
    <source>
        <dbReference type="ARBA" id="ARBA00001917"/>
    </source>
</evidence>
<comment type="cofactor">
    <cofactor evidence="2">
        <name>heme b</name>
        <dbReference type="ChEBI" id="CHEBI:60344"/>
    </cofactor>
</comment>
<comment type="similarity">
    <text evidence="18">In the N-terminal section; belongs to the cytochrome b5 family.</text>
</comment>
<evidence type="ECO:0000256" key="4">
    <source>
        <dbReference type="ARBA" id="ARBA00011881"/>
    </source>
</evidence>
<dbReference type="InterPro" id="IPR013785">
    <property type="entry name" value="Aldolase_TIM"/>
</dbReference>
<dbReference type="GO" id="GO:0046872">
    <property type="term" value="F:metal ion binding"/>
    <property type="evidence" value="ECO:0007669"/>
    <property type="project" value="UniProtKB-KW"/>
</dbReference>
<dbReference type="Gene3D" id="3.10.120.10">
    <property type="entry name" value="Cytochrome b5-like heme/steroid binding domain"/>
    <property type="match status" value="1"/>
</dbReference>
<evidence type="ECO:0000256" key="18">
    <source>
        <dbReference type="ARBA" id="ARBA00061589"/>
    </source>
</evidence>
<comment type="subcellular location">
    <subcellularLocation>
        <location evidence="3">Mitochondrion intermembrane space</location>
    </subcellularLocation>
</comment>
<keyword evidence="7" id="KW-0285">Flavoprotein</keyword>
<keyword evidence="10" id="KW-0479">Metal-binding</keyword>
<evidence type="ECO:0000256" key="21">
    <source>
        <dbReference type="ARBA" id="ARBA00075949"/>
    </source>
</evidence>
<dbReference type="InterPro" id="IPR037396">
    <property type="entry name" value="FMN_HAD"/>
</dbReference>
<evidence type="ECO:0000256" key="12">
    <source>
        <dbReference type="ARBA" id="ARBA00022982"/>
    </source>
</evidence>
<protein>
    <recommendedName>
        <fullName evidence="20">L-lactate dehydrogenase (cytochrome)</fullName>
        <ecNumber evidence="19">1.1.2.3</ecNumber>
    </recommendedName>
    <alternativeName>
        <fullName evidence="22">Cytochrome b2</fullName>
    </alternativeName>
    <alternativeName>
        <fullName evidence="21">Flavocytochrome b2</fullName>
    </alternativeName>
    <alternativeName>
        <fullName evidence="23">L-lactate ferricytochrome c oxidoreductase</fullName>
    </alternativeName>
</protein>
<evidence type="ECO:0000256" key="19">
    <source>
        <dbReference type="ARBA" id="ARBA00066458"/>
    </source>
</evidence>
<evidence type="ECO:0000313" key="27">
    <source>
        <dbReference type="Proteomes" id="UP001162090"/>
    </source>
</evidence>
<dbReference type="PANTHER" id="PTHR10578:SF148">
    <property type="entry name" value="L-LACTATE DEHYDROGENASE (CYTOCHROME)"/>
    <property type="match status" value="1"/>
</dbReference>
<organism evidence="26 27">
    <name type="scientific">Saccharomyces uvarum</name>
    <name type="common">Yeast</name>
    <name type="synonym">Saccharomyces bayanus var. uvarum</name>
    <dbReference type="NCBI Taxonomy" id="230603"/>
    <lineage>
        <taxon>Eukaryota</taxon>
        <taxon>Fungi</taxon>
        <taxon>Dikarya</taxon>
        <taxon>Ascomycota</taxon>
        <taxon>Saccharomycotina</taxon>
        <taxon>Saccharomycetes</taxon>
        <taxon>Saccharomycetales</taxon>
        <taxon>Saccharomycetaceae</taxon>
        <taxon>Saccharomyces</taxon>
    </lineage>
</organism>
<evidence type="ECO:0000256" key="15">
    <source>
        <dbReference type="ARBA" id="ARBA00023128"/>
    </source>
</evidence>
<dbReference type="Pfam" id="PF00173">
    <property type="entry name" value="Cyt-b5"/>
    <property type="match status" value="1"/>
</dbReference>
<dbReference type="InterPro" id="IPR008259">
    <property type="entry name" value="FMN_hydac_DH_AS"/>
</dbReference>
<evidence type="ECO:0000256" key="6">
    <source>
        <dbReference type="ARBA" id="ARBA00022617"/>
    </source>
</evidence>
<sequence>MLKYKSLLRISRVSEAAALRTSRTRLNTVRSYSSAVGKSKSFEKHSGKRTQSWTALSVGAILAAAGSMAYVNWGSGQIGNDPKLDMNKQKISPAEVAKHNSADDCWVVINGYVYDLTRFVPNHPGGPDVIKYNAGRDVTAIFEPLHAPNVIDKYIAPEKKLGPLQGSMPPELVCPPYAPGETKEDIARKEQLKSLLPPLDNIINLYDFEYLASQTLTRQAWAYYSSGSNDEVSHRENHNAYHRIFFKPKILVDVSKVDISTDMLGSHVDVPFYVSATALCKLGNPLEGEKDIARGCGQGATKVPQMISTLASCSPEEIISAAPSDEQIQWYQLYVNSDRKITDELVKSVEKLGVKALFVTVDAPSLGQREKDMKLKFSNSKAGPKAMKKTDVEESKGASRALSKFIDPSLTWKDIEKLKSKTNLPIVIKGVQRTEDVVKAAEVGVSGVVLSNHGGRQLDFSRAPIEVLAEAMPVLEERKLKDKLEVYIDGGVRRGTDILKALCLGAKGVGLGRPFLYANSCYGRDGVEKAIEILRDEVEMSMRLLGVASVAELKPELLDLSTLKARTVAVPNDVLYNEVYEGPTLTDFEDA</sequence>
<dbReference type="FunFam" id="3.10.120.10:FF:000009">
    <property type="entry name" value="Cytochrome b2, mitochondrial, putative"/>
    <property type="match status" value="1"/>
</dbReference>
<keyword evidence="5" id="KW-0813">Transport</keyword>
<dbReference type="PROSITE" id="PS51349">
    <property type="entry name" value="FMN_HYDROXY_ACID_DH_2"/>
    <property type="match status" value="1"/>
</dbReference>
<proteinExistence type="inferred from homology"/>
<dbReference type="InterPro" id="IPR036400">
    <property type="entry name" value="Cyt_B5-like_heme/steroid_sf"/>
</dbReference>
<dbReference type="SUPFAM" id="SSF55856">
    <property type="entry name" value="Cytochrome b5-like heme/steroid binding domain"/>
    <property type="match status" value="1"/>
</dbReference>
<dbReference type="AlphaFoldDB" id="A0AA35NIT2"/>
<dbReference type="GO" id="GO:0006089">
    <property type="term" value="P:lactate metabolic process"/>
    <property type="evidence" value="ECO:0007669"/>
    <property type="project" value="TreeGrafter"/>
</dbReference>
<evidence type="ECO:0000259" key="24">
    <source>
        <dbReference type="PROSITE" id="PS50255"/>
    </source>
</evidence>
<keyword evidence="14" id="KW-0408">Iron</keyword>
<evidence type="ECO:0000256" key="10">
    <source>
        <dbReference type="ARBA" id="ARBA00022723"/>
    </source>
</evidence>